<evidence type="ECO:0000313" key="2">
    <source>
        <dbReference type="Proteomes" id="UP000627838"/>
    </source>
</evidence>
<name>A0ABR9JWE1_9ACTN</name>
<gene>
    <name evidence="1" type="ORF">H4W34_004524</name>
</gene>
<dbReference type="RefSeq" id="WP_192761033.1">
    <property type="nucleotide sequence ID" value="NZ_JADBDZ010000001.1"/>
</dbReference>
<dbReference type="EMBL" id="JADBDZ010000001">
    <property type="protein sequence ID" value="MBE1534691.1"/>
    <property type="molecule type" value="Genomic_DNA"/>
</dbReference>
<organism evidence="1 2">
    <name type="scientific">Actinomadura algeriensis</name>
    <dbReference type="NCBI Taxonomy" id="1679523"/>
    <lineage>
        <taxon>Bacteria</taxon>
        <taxon>Bacillati</taxon>
        <taxon>Actinomycetota</taxon>
        <taxon>Actinomycetes</taxon>
        <taxon>Streptosporangiales</taxon>
        <taxon>Thermomonosporaceae</taxon>
        <taxon>Actinomadura</taxon>
    </lineage>
</organism>
<dbReference type="Proteomes" id="UP000627838">
    <property type="component" value="Unassembled WGS sequence"/>
</dbReference>
<comment type="caution">
    <text evidence="1">The sequence shown here is derived from an EMBL/GenBank/DDBJ whole genome shotgun (WGS) entry which is preliminary data.</text>
</comment>
<accession>A0ABR9JWE1</accession>
<keyword evidence="2" id="KW-1185">Reference proteome</keyword>
<reference evidence="1 2" key="1">
    <citation type="submission" date="2020-10" db="EMBL/GenBank/DDBJ databases">
        <title>Sequencing the genomes of 1000 actinobacteria strains.</title>
        <authorList>
            <person name="Klenk H.-P."/>
        </authorList>
    </citation>
    <scope>NUCLEOTIDE SEQUENCE [LARGE SCALE GENOMIC DNA]</scope>
    <source>
        <strain evidence="1 2">DSM 46744</strain>
    </source>
</reference>
<proteinExistence type="predicted"/>
<protein>
    <submittedName>
        <fullName evidence="1">Rubrerythrin</fullName>
    </submittedName>
</protein>
<sequence length="74" mass="7725">MTAETTDAPPACPHCGGAPIPIVYGLPGSDLFEEAERGKVVLGGCVVWEGNPRWHCSACGHGFGGTAQDDRKWG</sequence>
<evidence type="ECO:0000313" key="1">
    <source>
        <dbReference type="EMBL" id="MBE1534691.1"/>
    </source>
</evidence>